<keyword evidence="2" id="KW-1185">Reference proteome</keyword>
<sequence length="382" mass="42701">MKQSDVDAVQDVTLIEVRPQISRPFNNEHPHADLYCRLAALTEQHSQRIFGTSVWALTAQQLSTARHSCAQLFIVACAGSQPVDVDRASVIGFAYLELPLLENTHLATYDIYLADSHNEAIAQALRARCEGKARRYGRTGIDTWVVSTSWHKIEDSEAVADVSGYHPDRPDTLVNFDEDADTRALRAGGYEPVCGEWVNVLPAQRIREAAPVAPDGFETVTWTGPFTRPALARQMVRLYEMCARDIPSGALPTDQSAIWDEQRIRLMEDGLYRAGTKWMTTAIRPAGGPLVGWTTLTYRDDTSGYAYQETTLIDPQYRGRKLSAWIKLVNAQALERERPDICHIVTSNAVTNRAVLALNRNFDARAVAIDVDWYKPLGDQNL</sequence>
<reference evidence="1 2" key="1">
    <citation type="submission" date="2016-10" db="EMBL/GenBank/DDBJ databases">
        <authorList>
            <person name="Varghese N."/>
            <person name="Submissions S."/>
        </authorList>
    </citation>
    <scope>NUCLEOTIDE SEQUENCE [LARGE SCALE GENOMIC DNA]</scope>
    <source>
        <strain evidence="1 2">DSM 9169</strain>
    </source>
</reference>
<evidence type="ECO:0000313" key="1">
    <source>
        <dbReference type="EMBL" id="SDT90960.1"/>
    </source>
</evidence>
<gene>
    <name evidence="1" type="ORF">SAMN04489714_0798</name>
</gene>
<name>A0ABY0V6M4_9ACTO</name>
<accession>A0ABY0V6M4</accession>
<dbReference type="EMBL" id="LT629792">
    <property type="protein sequence ID" value="SDT90960.1"/>
    <property type="molecule type" value="Genomic_DNA"/>
</dbReference>
<dbReference type="InterPro" id="IPR016181">
    <property type="entry name" value="Acyl_CoA_acyltransferase"/>
</dbReference>
<proteinExistence type="predicted"/>
<dbReference type="Proteomes" id="UP000198976">
    <property type="component" value="Chromosome I"/>
</dbReference>
<protein>
    <recommendedName>
        <fullName evidence="3">N-acetyltransferase domain-containing protein</fullName>
    </recommendedName>
</protein>
<organism evidence="1 2">
    <name type="scientific">Schaalia radingae</name>
    <dbReference type="NCBI Taxonomy" id="131110"/>
    <lineage>
        <taxon>Bacteria</taxon>
        <taxon>Bacillati</taxon>
        <taxon>Actinomycetota</taxon>
        <taxon>Actinomycetes</taxon>
        <taxon>Actinomycetales</taxon>
        <taxon>Actinomycetaceae</taxon>
        <taxon>Schaalia</taxon>
    </lineage>
</organism>
<evidence type="ECO:0000313" key="2">
    <source>
        <dbReference type="Proteomes" id="UP000198976"/>
    </source>
</evidence>
<dbReference type="SUPFAM" id="SSF55729">
    <property type="entry name" value="Acyl-CoA N-acyltransferases (Nat)"/>
    <property type="match status" value="1"/>
</dbReference>
<evidence type="ECO:0008006" key="3">
    <source>
        <dbReference type="Google" id="ProtNLM"/>
    </source>
</evidence>
<dbReference type="Gene3D" id="3.40.630.30">
    <property type="match status" value="1"/>
</dbReference>
<dbReference type="RefSeq" id="WP_092648460.1">
    <property type="nucleotide sequence ID" value="NZ_LT629792.1"/>
</dbReference>